<evidence type="ECO:0000313" key="2">
    <source>
        <dbReference type="Proteomes" id="UP001073122"/>
    </source>
</evidence>
<dbReference type="EMBL" id="JAOVZW010000028">
    <property type="protein sequence ID" value="MCX8526101.1"/>
    <property type="molecule type" value="Genomic_DNA"/>
</dbReference>
<protein>
    <recommendedName>
        <fullName evidence="3">TonB C-terminal domain-containing protein</fullName>
    </recommendedName>
</protein>
<dbReference type="Proteomes" id="UP001073122">
    <property type="component" value="Unassembled WGS sequence"/>
</dbReference>
<gene>
    <name evidence="1" type="ORF">OF897_19485</name>
</gene>
<keyword evidence="2" id="KW-1185">Reference proteome</keyword>
<proteinExistence type="predicted"/>
<name>A0ABT3XWV9_9FLAO</name>
<reference evidence="1" key="1">
    <citation type="submission" date="2022-10" db="EMBL/GenBank/DDBJ databases">
        <title>Chryseobacterium sp. nov., a novel bacterial species.</title>
        <authorList>
            <person name="Cao Y."/>
        </authorList>
    </citation>
    <scope>NUCLEOTIDE SEQUENCE</scope>
    <source>
        <strain evidence="1">CCTCC AB2015118</strain>
    </source>
</reference>
<sequence>MQKRLTSDFPVYLLKDNIEGAFRCTLNFTVDVDGKFKKVKYSGTSGTEFNIISALFLYAIGGLEKPLLYNKTVVAQNFSQPIVVRFE</sequence>
<comment type="caution">
    <text evidence="1">The sequence shown here is derived from an EMBL/GenBank/DDBJ whole genome shotgun (WGS) entry which is preliminary data.</text>
</comment>
<evidence type="ECO:0000313" key="1">
    <source>
        <dbReference type="EMBL" id="MCX8526101.1"/>
    </source>
</evidence>
<dbReference type="RefSeq" id="WP_267267335.1">
    <property type="nucleotide sequence ID" value="NZ_JAOVZW010000028.1"/>
</dbReference>
<evidence type="ECO:0008006" key="3">
    <source>
        <dbReference type="Google" id="ProtNLM"/>
    </source>
</evidence>
<organism evidence="1 2">
    <name type="scientific">Chryseobacterium formosus</name>
    <dbReference type="NCBI Taxonomy" id="1537363"/>
    <lineage>
        <taxon>Bacteria</taxon>
        <taxon>Pseudomonadati</taxon>
        <taxon>Bacteroidota</taxon>
        <taxon>Flavobacteriia</taxon>
        <taxon>Flavobacteriales</taxon>
        <taxon>Weeksellaceae</taxon>
        <taxon>Chryseobacterium group</taxon>
        <taxon>Chryseobacterium</taxon>
    </lineage>
</organism>
<accession>A0ABT3XWV9</accession>